<accession>A0ACC5YMS8</accession>
<evidence type="ECO:0000313" key="1">
    <source>
        <dbReference type="EMBL" id="MCJ8736964.1"/>
    </source>
</evidence>
<gene>
    <name evidence="1" type="ORF">PDJAM_G00018410</name>
</gene>
<organism evidence="1 2">
    <name type="scientific">Pangasius djambal</name>
    <dbReference type="NCBI Taxonomy" id="1691987"/>
    <lineage>
        <taxon>Eukaryota</taxon>
        <taxon>Metazoa</taxon>
        <taxon>Chordata</taxon>
        <taxon>Craniata</taxon>
        <taxon>Vertebrata</taxon>
        <taxon>Euteleostomi</taxon>
        <taxon>Actinopterygii</taxon>
        <taxon>Neopterygii</taxon>
        <taxon>Teleostei</taxon>
        <taxon>Ostariophysi</taxon>
        <taxon>Siluriformes</taxon>
        <taxon>Pangasiidae</taxon>
        <taxon>Pangasius</taxon>
    </lineage>
</organism>
<proteinExistence type="predicted"/>
<protein>
    <submittedName>
        <fullName evidence="1">Uncharacterized protein</fullName>
    </submittedName>
</protein>
<keyword evidence="2" id="KW-1185">Reference proteome</keyword>
<sequence>MDGKIVREILNGALYPVGGARAQLVRRCIGTHLSLKRQLGNAQTNGVFITQRTHQLILPENCAETCGYSDGLCEMRSSQGTHCLSESAE</sequence>
<dbReference type="Proteomes" id="UP000830395">
    <property type="component" value="Chromosome 10"/>
</dbReference>
<evidence type="ECO:0000313" key="2">
    <source>
        <dbReference type="Proteomes" id="UP000830395"/>
    </source>
</evidence>
<reference evidence="1" key="1">
    <citation type="submission" date="2020-02" db="EMBL/GenBank/DDBJ databases">
        <title>Genome sequencing of the panga catfish, Pangasius djambal.</title>
        <authorList>
            <person name="Wen M."/>
            <person name="Zahm M."/>
            <person name="Roques C."/>
            <person name="Cabau C."/>
            <person name="Klopp C."/>
            <person name="Donnadieu C."/>
            <person name="Jouanno E."/>
            <person name="Avarre J.-C."/>
            <person name="Campet M."/>
            <person name="Ha T."/>
            <person name="Dugue R."/>
            <person name="Lampietro C."/>
            <person name="Louis A."/>
            <person name="Herpin A."/>
            <person name="Echchiki A."/>
            <person name="Berthelot C."/>
            <person name="Parey E."/>
            <person name="Roest-Crollius H."/>
            <person name="Braasch I."/>
            <person name="Postlethwait J.H."/>
            <person name="Bobe J."/>
            <person name="Montfort J."/>
            <person name="Bouchez O."/>
            <person name="Begum T."/>
            <person name="Schartl M."/>
            <person name="Gustiano R."/>
            <person name="Guiguen Y."/>
        </authorList>
    </citation>
    <scope>NUCLEOTIDE SEQUENCE</scope>
    <source>
        <strain evidence="1">Pdj_M5554</strain>
    </source>
</reference>
<name>A0ACC5YMS8_9TELE</name>
<dbReference type="EMBL" id="CM040984">
    <property type="protein sequence ID" value="MCJ8736964.1"/>
    <property type="molecule type" value="Genomic_DNA"/>
</dbReference>
<comment type="caution">
    <text evidence="1">The sequence shown here is derived from an EMBL/GenBank/DDBJ whole genome shotgun (WGS) entry which is preliminary data.</text>
</comment>